<keyword evidence="1" id="KW-0812">Transmembrane</keyword>
<keyword evidence="1" id="KW-1133">Transmembrane helix</keyword>
<dbReference type="Proteomes" id="UP001501126">
    <property type="component" value="Unassembled WGS sequence"/>
</dbReference>
<name>A0ABN1MPC9_9FLAO</name>
<protein>
    <submittedName>
        <fullName evidence="2">Uncharacterized protein</fullName>
    </submittedName>
</protein>
<comment type="caution">
    <text evidence="2">The sequence shown here is derived from an EMBL/GenBank/DDBJ whole genome shotgun (WGS) entry which is preliminary data.</text>
</comment>
<accession>A0ABN1MPC9</accession>
<keyword evidence="3" id="KW-1185">Reference proteome</keyword>
<sequence length="119" mass="13563">MQSTCWNKKIQASSIIEVVIAISLIAGSVAIGTMIYVNTLQSQQTLQEIREEGEQKTELLGKLLQSLYENEEVDLEEGTEPVYLKKEMEETEASQVILLKNTKGNEIWSLRKYDVQEVR</sequence>
<evidence type="ECO:0000313" key="2">
    <source>
        <dbReference type="EMBL" id="GAA0875137.1"/>
    </source>
</evidence>
<evidence type="ECO:0000256" key="1">
    <source>
        <dbReference type="SAM" id="Phobius"/>
    </source>
</evidence>
<organism evidence="2 3">
    <name type="scientific">Wandonia haliotis</name>
    <dbReference type="NCBI Taxonomy" id="574963"/>
    <lineage>
        <taxon>Bacteria</taxon>
        <taxon>Pseudomonadati</taxon>
        <taxon>Bacteroidota</taxon>
        <taxon>Flavobacteriia</taxon>
        <taxon>Flavobacteriales</taxon>
        <taxon>Crocinitomicaceae</taxon>
        <taxon>Wandonia</taxon>
    </lineage>
</organism>
<keyword evidence="1" id="KW-0472">Membrane</keyword>
<proteinExistence type="predicted"/>
<reference evidence="2 3" key="1">
    <citation type="journal article" date="2019" name="Int. J. Syst. Evol. Microbiol.">
        <title>The Global Catalogue of Microorganisms (GCM) 10K type strain sequencing project: providing services to taxonomists for standard genome sequencing and annotation.</title>
        <authorList>
            <consortium name="The Broad Institute Genomics Platform"/>
            <consortium name="The Broad Institute Genome Sequencing Center for Infectious Disease"/>
            <person name="Wu L."/>
            <person name="Ma J."/>
        </authorList>
    </citation>
    <scope>NUCLEOTIDE SEQUENCE [LARGE SCALE GENOMIC DNA]</scope>
    <source>
        <strain evidence="2 3">JCM 16083</strain>
    </source>
</reference>
<gene>
    <name evidence="2" type="ORF">GCM10009118_15450</name>
</gene>
<evidence type="ECO:0000313" key="3">
    <source>
        <dbReference type="Proteomes" id="UP001501126"/>
    </source>
</evidence>
<dbReference type="EMBL" id="BAAAFH010000007">
    <property type="protein sequence ID" value="GAA0875137.1"/>
    <property type="molecule type" value="Genomic_DNA"/>
</dbReference>
<feature type="transmembrane region" description="Helical" evidence="1">
    <location>
        <begin position="12"/>
        <end position="37"/>
    </location>
</feature>